<evidence type="ECO:0000256" key="2">
    <source>
        <dbReference type="SAM" id="Phobius"/>
    </source>
</evidence>
<feature type="transmembrane region" description="Helical" evidence="2">
    <location>
        <begin position="68"/>
        <end position="87"/>
    </location>
</feature>
<proteinExistence type="predicted"/>
<dbReference type="InterPro" id="IPR011990">
    <property type="entry name" value="TPR-like_helical_dom_sf"/>
</dbReference>
<dbReference type="Gene3D" id="1.25.40.10">
    <property type="entry name" value="Tetratricopeptide repeat domain"/>
    <property type="match status" value="1"/>
</dbReference>
<evidence type="ECO:0000313" key="4">
    <source>
        <dbReference type="Proteomes" id="UP000034611"/>
    </source>
</evidence>
<feature type="transmembrane region" description="Helical" evidence="2">
    <location>
        <begin position="12"/>
        <end position="33"/>
    </location>
</feature>
<dbReference type="AlphaFoldDB" id="A0A0G1C618"/>
<evidence type="ECO:0000313" key="3">
    <source>
        <dbReference type="EMBL" id="KKS80884.1"/>
    </source>
</evidence>
<dbReference type="PANTHER" id="PTHR37422:SF13">
    <property type="entry name" value="LIPOPOLYSACCHARIDE BIOSYNTHESIS PROTEIN PA4999-RELATED"/>
    <property type="match status" value="1"/>
</dbReference>
<feature type="transmembrane region" description="Helical" evidence="2">
    <location>
        <begin position="196"/>
        <end position="217"/>
    </location>
</feature>
<keyword evidence="2" id="KW-0812">Transmembrane</keyword>
<keyword evidence="2" id="KW-0472">Membrane</keyword>
<name>A0A0G1C618_9BACT</name>
<feature type="compositionally biased region" description="Polar residues" evidence="1">
    <location>
        <begin position="676"/>
        <end position="699"/>
    </location>
</feature>
<organism evidence="3 4">
    <name type="scientific">Candidatus Woesebacteria bacterium GW2011_GWC1_43_10b</name>
    <dbReference type="NCBI Taxonomy" id="1618585"/>
    <lineage>
        <taxon>Bacteria</taxon>
        <taxon>Candidatus Woeseibacteriota</taxon>
    </lineage>
</organism>
<feature type="transmembrane region" description="Helical" evidence="2">
    <location>
        <begin position="125"/>
        <end position="147"/>
    </location>
</feature>
<feature type="region of interest" description="Disordered" evidence="1">
    <location>
        <begin position="635"/>
        <end position="699"/>
    </location>
</feature>
<feature type="transmembrane region" description="Helical" evidence="2">
    <location>
        <begin position="39"/>
        <end position="56"/>
    </location>
</feature>
<sequence>MEKVLEQVEKYILYILVFLFPVVVISVSSNPFVIPKLELLVFSISLLIFLRALKIIITGKLDFSVGNFDLPIFIIALSFILSTILRTPNKMEAFLLPGTTTAVISGVLLYFIINQQKDEEKRNLSLVLFLSATAFSALTLLAFSGLFEKIPQLPAYIRAKGFTPDGGYIPSAIFLLTMFPLGLGLVFAIKEKTRKILIMVASIVVILGLVLSIYNIIPGRPTSPRFPSYNVSWNIAIDSLKNSPVLGIGPGNYLTAFNRFRPLSYNQTDLWAVKFTTATSFYLTFLTEVGMLGTAGLILLLFNLYKTAKADLREKRLVQWGFGSIANLVSLTIIVIVLALLPATTLLIVLFFILFSLNAKVHKTTLSLMTQGQVEGATAQAVTSRFPAFLISVPVIIVLFLFGIRAVKIAAGEYKFIKALNALATNDAAKTYDTLREAIRLNPLVDRYHATFVRVDLALANAIARKAAGPEPVEGAAPTQSQITDQDRQNITLLVQQAIAEAKATVALNPLRSGNWEVLAQTYQTIMPLAQGADNFAIQTYRQAIALDPINPNLRIALGGIHYIKKDYENAVKVFELATSAKSNHANAHYNLSFALRDKGDLNGAIQEMTLVLSLIPDKTSQDYQVAKKALEDMQAKKKEEAQTGQELTPPQGQEAPQLEPPVELSEGSEPPEAPASTQEGEPTTSPSPTGAVSPTLTP</sequence>
<feature type="transmembrane region" description="Helical" evidence="2">
    <location>
        <begin position="325"/>
        <end position="355"/>
    </location>
</feature>
<evidence type="ECO:0000256" key="1">
    <source>
        <dbReference type="SAM" id="MobiDB-lite"/>
    </source>
</evidence>
<gene>
    <name evidence="3" type="ORF">UV56_C0005G0004</name>
</gene>
<dbReference type="SUPFAM" id="SSF48452">
    <property type="entry name" value="TPR-like"/>
    <property type="match status" value="1"/>
</dbReference>
<feature type="compositionally biased region" description="Polar residues" evidence="1">
    <location>
        <begin position="643"/>
        <end position="652"/>
    </location>
</feature>
<protein>
    <submittedName>
        <fullName evidence="3">Uncharacterized protein</fullName>
    </submittedName>
</protein>
<comment type="caution">
    <text evidence="3">The sequence shown here is derived from an EMBL/GenBank/DDBJ whole genome shotgun (WGS) entry which is preliminary data.</text>
</comment>
<feature type="transmembrane region" description="Helical" evidence="2">
    <location>
        <begin position="386"/>
        <end position="407"/>
    </location>
</feature>
<dbReference type="InterPro" id="IPR051533">
    <property type="entry name" value="WaaL-like"/>
</dbReference>
<accession>A0A0G1C618</accession>
<feature type="transmembrane region" description="Helical" evidence="2">
    <location>
        <begin position="93"/>
        <end position="113"/>
    </location>
</feature>
<dbReference type="Pfam" id="PF13181">
    <property type="entry name" value="TPR_8"/>
    <property type="match status" value="2"/>
</dbReference>
<dbReference type="PANTHER" id="PTHR37422">
    <property type="entry name" value="TEICHURONIC ACID BIOSYNTHESIS PROTEIN TUAE"/>
    <property type="match status" value="1"/>
</dbReference>
<dbReference type="InterPro" id="IPR019734">
    <property type="entry name" value="TPR_rpt"/>
</dbReference>
<keyword evidence="2" id="KW-1133">Transmembrane helix</keyword>
<dbReference type="EMBL" id="LCEY01000005">
    <property type="protein sequence ID" value="KKS80884.1"/>
    <property type="molecule type" value="Genomic_DNA"/>
</dbReference>
<reference evidence="3 4" key="1">
    <citation type="journal article" date="2015" name="Nature">
        <title>rRNA introns, odd ribosomes, and small enigmatic genomes across a large radiation of phyla.</title>
        <authorList>
            <person name="Brown C.T."/>
            <person name="Hug L.A."/>
            <person name="Thomas B.C."/>
            <person name="Sharon I."/>
            <person name="Castelle C.J."/>
            <person name="Singh A."/>
            <person name="Wilkins M.J."/>
            <person name="Williams K.H."/>
            <person name="Banfield J.F."/>
        </authorList>
    </citation>
    <scope>NUCLEOTIDE SEQUENCE [LARGE SCALE GENOMIC DNA]</scope>
</reference>
<dbReference type="Proteomes" id="UP000034611">
    <property type="component" value="Unassembled WGS sequence"/>
</dbReference>
<feature type="transmembrane region" description="Helical" evidence="2">
    <location>
        <begin position="167"/>
        <end position="189"/>
    </location>
</feature>
<feature type="transmembrane region" description="Helical" evidence="2">
    <location>
        <begin position="281"/>
        <end position="305"/>
    </location>
</feature>